<evidence type="ECO:0000256" key="5">
    <source>
        <dbReference type="ARBA" id="ARBA00022679"/>
    </source>
</evidence>
<dbReference type="PANTHER" id="PTHR27007">
    <property type="match status" value="1"/>
</dbReference>
<dbReference type="InterPro" id="IPR013320">
    <property type="entry name" value="ConA-like_dom_sf"/>
</dbReference>
<evidence type="ECO:0000256" key="10">
    <source>
        <dbReference type="ARBA" id="ARBA00022777"/>
    </source>
</evidence>
<sequence length="678" mass="73903">MLPLLLFFSTLLTTQASLTLPVAPFNFSFSSFGLDSCNASGGLICSGSAVSGNGFLDVTPKAQVINGTTSSGNCVGRILYPHPVPAWPAVITTTFTVRITKDPNSSTSGDGMAFVMAEDSSPSPVNSYGSFLGLFNRTAGGKSFGHLGVELDTYYNNEFDPDDNHIGIDTMSIVSVATMSLTGLGINLKSGREIKVKIEYDGWDKFFRISLGYVGSPLISALNHSIPMSKTVPRSVYVGFTGSTGIVSETHEILDWDFMSVPIPDNSIQEGDNSKETMKKKLLIWIPIVTGTLVLVILICVLVKAYKWGCVKNRMKREDIESKSRNAANAPKFFTLKELSKATQKFSEENLLGAGGFGTVYRGTLSDPILSVIAVKKILATSAQGEREYLAEICTIGRLRHKNIVQLQGWCHERDHLLLVYEFMPNGSLDRYISEGLLDWQTRYKILTGLASALLYLHEECGATVVHRDVKPNNVMLDSDYNAHLGDFGLARLLQNENIVPMTMLAGTPGYLAPECSYTGKSTPESDVFSFGVVVLEVICGRRSTGGIWENNLVDDVWSLHGKGELLECVDEKLEINFNEEEVKRALLVGLVCSHPDPKVRPSMRKVVQVFLNSTEPLMDVPESRPTAIYVPMHCSSPSTANISGSTSKSVSTSKTGSTIKSGSYSETSPDEMSMQYG</sequence>
<gene>
    <name evidence="21" type="ORF">GIB67_037382</name>
</gene>
<keyword evidence="6 18" id="KW-0812">Transmembrane</keyword>
<evidence type="ECO:0000313" key="22">
    <source>
        <dbReference type="Proteomes" id="UP000541444"/>
    </source>
</evidence>
<protein>
    <recommendedName>
        <fullName evidence="20">Protein kinase domain-containing protein</fullName>
    </recommendedName>
</protein>
<evidence type="ECO:0000256" key="17">
    <source>
        <dbReference type="SAM" id="MobiDB-lite"/>
    </source>
</evidence>
<comment type="similarity">
    <text evidence="3">In the C-terminal section; belongs to the protein kinase superfamily. Ser/Thr protein kinase family.</text>
</comment>
<evidence type="ECO:0000256" key="7">
    <source>
        <dbReference type="ARBA" id="ARBA00022729"/>
    </source>
</evidence>
<evidence type="ECO:0000256" key="11">
    <source>
        <dbReference type="ARBA" id="ARBA00022840"/>
    </source>
</evidence>
<dbReference type="InterPro" id="IPR017441">
    <property type="entry name" value="Protein_kinase_ATP_BS"/>
</dbReference>
<evidence type="ECO:0000256" key="1">
    <source>
        <dbReference type="ARBA" id="ARBA00004251"/>
    </source>
</evidence>
<comment type="similarity">
    <text evidence="2">In the N-terminal section; belongs to the leguminous lectin family.</text>
</comment>
<dbReference type="GO" id="GO:0030246">
    <property type="term" value="F:carbohydrate binding"/>
    <property type="evidence" value="ECO:0007669"/>
    <property type="project" value="UniProtKB-KW"/>
</dbReference>
<dbReference type="Gene3D" id="1.10.510.10">
    <property type="entry name" value="Transferase(Phosphotransferase) domain 1"/>
    <property type="match status" value="1"/>
</dbReference>
<proteinExistence type="inferred from homology"/>
<evidence type="ECO:0000256" key="18">
    <source>
        <dbReference type="SAM" id="Phobius"/>
    </source>
</evidence>
<dbReference type="GO" id="GO:0005524">
    <property type="term" value="F:ATP binding"/>
    <property type="evidence" value="ECO:0007669"/>
    <property type="project" value="UniProtKB-UniRule"/>
</dbReference>
<feature type="domain" description="Protein kinase" evidence="20">
    <location>
        <begin position="346"/>
        <end position="619"/>
    </location>
</feature>
<keyword evidence="4" id="KW-1003">Cell membrane</keyword>
<organism evidence="21 22">
    <name type="scientific">Kingdonia uniflora</name>
    <dbReference type="NCBI Taxonomy" id="39325"/>
    <lineage>
        <taxon>Eukaryota</taxon>
        <taxon>Viridiplantae</taxon>
        <taxon>Streptophyta</taxon>
        <taxon>Embryophyta</taxon>
        <taxon>Tracheophyta</taxon>
        <taxon>Spermatophyta</taxon>
        <taxon>Magnoliopsida</taxon>
        <taxon>Ranunculales</taxon>
        <taxon>Circaeasteraceae</taxon>
        <taxon>Kingdonia</taxon>
    </lineage>
</organism>
<feature type="compositionally biased region" description="Low complexity" evidence="17">
    <location>
        <begin position="644"/>
        <end position="666"/>
    </location>
</feature>
<dbReference type="Proteomes" id="UP000541444">
    <property type="component" value="Unassembled WGS sequence"/>
</dbReference>
<evidence type="ECO:0000313" key="21">
    <source>
        <dbReference type="EMBL" id="KAF6151174.1"/>
    </source>
</evidence>
<keyword evidence="22" id="KW-1185">Reference proteome</keyword>
<keyword evidence="15" id="KW-0325">Glycoprotein</keyword>
<dbReference type="EMBL" id="JACGCM010001710">
    <property type="protein sequence ID" value="KAF6151174.1"/>
    <property type="molecule type" value="Genomic_DNA"/>
</dbReference>
<keyword evidence="8" id="KW-0430">Lectin</keyword>
<keyword evidence="5" id="KW-0808">Transferase</keyword>
<evidence type="ECO:0000256" key="13">
    <source>
        <dbReference type="ARBA" id="ARBA00023136"/>
    </source>
</evidence>
<keyword evidence="12 18" id="KW-1133">Transmembrane helix</keyword>
<evidence type="ECO:0000256" key="9">
    <source>
        <dbReference type="ARBA" id="ARBA00022741"/>
    </source>
</evidence>
<feature type="non-terminal residue" evidence="21">
    <location>
        <position position="1"/>
    </location>
</feature>
<dbReference type="InterPro" id="IPR050528">
    <property type="entry name" value="L-type_Lectin-RKs"/>
</dbReference>
<dbReference type="Pfam" id="PF00069">
    <property type="entry name" value="Pkinase"/>
    <property type="match status" value="1"/>
</dbReference>
<keyword evidence="11 16" id="KW-0067">ATP-binding</keyword>
<dbReference type="Pfam" id="PF00139">
    <property type="entry name" value="Lectin_legB"/>
    <property type="match status" value="1"/>
</dbReference>
<accession>A0A7J7M8R3</accession>
<comment type="caution">
    <text evidence="21">The sequence shown here is derived from an EMBL/GenBank/DDBJ whole genome shotgun (WGS) entry which is preliminary data.</text>
</comment>
<dbReference type="PROSITE" id="PS00108">
    <property type="entry name" value="PROTEIN_KINASE_ST"/>
    <property type="match status" value="1"/>
</dbReference>
<evidence type="ECO:0000256" key="6">
    <source>
        <dbReference type="ARBA" id="ARBA00022692"/>
    </source>
</evidence>
<keyword evidence="10" id="KW-0418">Kinase</keyword>
<evidence type="ECO:0000256" key="3">
    <source>
        <dbReference type="ARBA" id="ARBA00010217"/>
    </source>
</evidence>
<dbReference type="FunFam" id="1.10.510.10:FF:000240">
    <property type="entry name" value="Lectin-domain containing receptor kinase A4.3"/>
    <property type="match status" value="1"/>
</dbReference>
<dbReference type="CDD" id="cd06899">
    <property type="entry name" value="lectin_legume_LecRK_Arcelin_ConA"/>
    <property type="match status" value="1"/>
</dbReference>
<evidence type="ECO:0000256" key="19">
    <source>
        <dbReference type="SAM" id="SignalP"/>
    </source>
</evidence>
<dbReference type="CDD" id="cd14066">
    <property type="entry name" value="STKc_IRAK"/>
    <property type="match status" value="1"/>
</dbReference>
<evidence type="ECO:0000256" key="2">
    <source>
        <dbReference type="ARBA" id="ARBA00008536"/>
    </source>
</evidence>
<dbReference type="SUPFAM" id="SSF49899">
    <property type="entry name" value="Concanavalin A-like lectins/glucanases"/>
    <property type="match status" value="1"/>
</dbReference>
<dbReference type="InterPro" id="IPR011009">
    <property type="entry name" value="Kinase-like_dom_sf"/>
</dbReference>
<feature type="region of interest" description="Disordered" evidence="17">
    <location>
        <begin position="641"/>
        <end position="678"/>
    </location>
</feature>
<dbReference type="FunFam" id="3.30.200.20:FF:000178">
    <property type="entry name" value="serine/threonine-protein kinase PBS1-like"/>
    <property type="match status" value="1"/>
</dbReference>
<feature type="transmembrane region" description="Helical" evidence="18">
    <location>
        <begin position="282"/>
        <end position="306"/>
    </location>
</feature>
<evidence type="ECO:0000256" key="16">
    <source>
        <dbReference type="PROSITE-ProRule" id="PRU10141"/>
    </source>
</evidence>
<name>A0A7J7M8R3_9MAGN</name>
<dbReference type="PROSITE" id="PS00107">
    <property type="entry name" value="PROTEIN_KINASE_ATP"/>
    <property type="match status" value="1"/>
</dbReference>
<reference evidence="21 22" key="1">
    <citation type="journal article" date="2020" name="IScience">
        <title>Genome Sequencing of the Endangered Kingdonia uniflora (Circaeasteraceae, Ranunculales) Reveals Potential Mechanisms of Evolutionary Specialization.</title>
        <authorList>
            <person name="Sun Y."/>
            <person name="Deng T."/>
            <person name="Zhang A."/>
            <person name="Moore M.J."/>
            <person name="Landis J.B."/>
            <person name="Lin N."/>
            <person name="Zhang H."/>
            <person name="Zhang X."/>
            <person name="Huang J."/>
            <person name="Zhang X."/>
            <person name="Sun H."/>
            <person name="Wang H."/>
        </authorList>
    </citation>
    <scope>NUCLEOTIDE SEQUENCE [LARGE SCALE GENOMIC DNA]</scope>
    <source>
        <strain evidence="21">TB1705</strain>
        <tissue evidence="21">Leaf</tissue>
    </source>
</reference>
<keyword evidence="7 19" id="KW-0732">Signal</keyword>
<dbReference type="InterPro" id="IPR001220">
    <property type="entry name" value="Legume_lectin_dom"/>
</dbReference>
<keyword evidence="14" id="KW-0675">Receptor</keyword>
<feature type="signal peptide" evidence="19">
    <location>
        <begin position="1"/>
        <end position="16"/>
    </location>
</feature>
<dbReference type="GO" id="GO:0005886">
    <property type="term" value="C:plasma membrane"/>
    <property type="evidence" value="ECO:0007669"/>
    <property type="project" value="UniProtKB-SubCell"/>
</dbReference>
<dbReference type="Gene3D" id="2.60.120.200">
    <property type="match status" value="1"/>
</dbReference>
<evidence type="ECO:0000256" key="4">
    <source>
        <dbReference type="ARBA" id="ARBA00022475"/>
    </source>
</evidence>
<evidence type="ECO:0000256" key="14">
    <source>
        <dbReference type="ARBA" id="ARBA00023170"/>
    </source>
</evidence>
<evidence type="ECO:0000256" key="12">
    <source>
        <dbReference type="ARBA" id="ARBA00022989"/>
    </source>
</evidence>
<feature type="chain" id="PRO_5029604206" description="Protein kinase domain-containing protein" evidence="19">
    <location>
        <begin position="17"/>
        <end position="678"/>
    </location>
</feature>
<dbReference type="SMART" id="SM00220">
    <property type="entry name" value="S_TKc"/>
    <property type="match status" value="1"/>
</dbReference>
<feature type="binding site" evidence="16">
    <location>
        <position position="377"/>
    </location>
    <ligand>
        <name>ATP</name>
        <dbReference type="ChEBI" id="CHEBI:30616"/>
    </ligand>
</feature>
<dbReference type="GO" id="GO:0004672">
    <property type="term" value="F:protein kinase activity"/>
    <property type="evidence" value="ECO:0007669"/>
    <property type="project" value="InterPro"/>
</dbReference>
<keyword evidence="13 18" id="KW-0472">Membrane</keyword>
<keyword evidence="9 16" id="KW-0547">Nucleotide-binding</keyword>
<evidence type="ECO:0000256" key="8">
    <source>
        <dbReference type="ARBA" id="ARBA00022734"/>
    </source>
</evidence>
<dbReference type="SUPFAM" id="SSF56112">
    <property type="entry name" value="Protein kinase-like (PK-like)"/>
    <property type="match status" value="1"/>
</dbReference>
<dbReference type="AlphaFoldDB" id="A0A7J7M8R3"/>
<dbReference type="GO" id="GO:0002229">
    <property type="term" value="P:defense response to oomycetes"/>
    <property type="evidence" value="ECO:0007669"/>
    <property type="project" value="UniProtKB-ARBA"/>
</dbReference>
<dbReference type="Gene3D" id="3.30.200.20">
    <property type="entry name" value="Phosphorylase Kinase, domain 1"/>
    <property type="match status" value="1"/>
</dbReference>
<dbReference type="InterPro" id="IPR000719">
    <property type="entry name" value="Prot_kinase_dom"/>
</dbReference>
<evidence type="ECO:0000259" key="20">
    <source>
        <dbReference type="PROSITE" id="PS50011"/>
    </source>
</evidence>
<comment type="subcellular location">
    <subcellularLocation>
        <location evidence="1">Cell membrane</location>
        <topology evidence="1">Single-pass type I membrane protein</topology>
    </subcellularLocation>
</comment>
<dbReference type="OrthoDB" id="1925696at2759"/>
<dbReference type="PROSITE" id="PS50011">
    <property type="entry name" value="PROTEIN_KINASE_DOM"/>
    <property type="match status" value="1"/>
</dbReference>
<dbReference type="InterPro" id="IPR008271">
    <property type="entry name" value="Ser/Thr_kinase_AS"/>
</dbReference>
<evidence type="ECO:0000256" key="15">
    <source>
        <dbReference type="ARBA" id="ARBA00023180"/>
    </source>
</evidence>